<name>A0A1C1YV59_9HYPH</name>
<evidence type="ECO:0000256" key="1">
    <source>
        <dbReference type="SAM" id="Phobius"/>
    </source>
</evidence>
<accession>A0A1C1YV59</accession>
<keyword evidence="1" id="KW-0812">Transmembrane</keyword>
<feature type="transmembrane region" description="Helical" evidence="1">
    <location>
        <begin position="184"/>
        <end position="211"/>
    </location>
</feature>
<feature type="transmembrane region" description="Helical" evidence="1">
    <location>
        <begin position="231"/>
        <end position="257"/>
    </location>
</feature>
<feature type="transmembrane region" description="Helical" evidence="1">
    <location>
        <begin position="105"/>
        <end position="130"/>
    </location>
</feature>
<dbReference type="Proteomes" id="UP000094795">
    <property type="component" value="Unassembled WGS sequence"/>
</dbReference>
<evidence type="ECO:0008006" key="4">
    <source>
        <dbReference type="Google" id="ProtNLM"/>
    </source>
</evidence>
<keyword evidence="1" id="KW-1133">Transmembrane helix</keyword>
<dbReference type="RefSeq" id="WP_066179021.1">
    <property type="nucleotide sequence ID" value="NZ_LQZT01000015.1"/>
</dbReference>
<evidence type="ECO:0000313" key="2">
    <source>
        <dbReference type="EMBL" id="OCW57404.1"/>
    </source>
</evidence>
<feature type="transmembrane region" description="Helical" evidence="1">
    <location>
        <begin position="63"/>
        <end position="85"/>
    </location>
</feature>
<proteinExistence type="predicted"/>
<gene>
    <name evidence="2" type="ORF">AWJ14_00715</name>
</gene>
<feature type="transmembrane region" description="Helical" evidence="1">
    <location>
        <begin position="18"/>
        <end position="43"/>
    </location>
</feature>
<dbReference type="STRING" id="1480615.AWJ14_00715"/>
<sequence>MSALLSAELLKLLRQPGILFWGFLSVPAAALGLKIALESFFVLRSGNLPQAQADALLSAAQSLGIAGNPIAQLLYAIGVSSVFYVEYRFSAWRNLVPRTGRIPLLAAKLAVCLLCMVIGLVLTVVGDMILNTALSFLGGGTSNKTPVQAGSILVLCAAFVIAFLELATLAAVTATLTIIFRSMIAAVVPVFLVGITCSILQAYFGAAIASVPMPSFAADAARAWLFIGAEGSYGITGFGTLLAWLLAAVAAGSFIFWRQPLNTE</sequence>
<feature type="transmembrane region" description="Helical" evidence="1">
    <location>
        <begin position="150"/>
        <end position="172"/>
    </location>
</feature>
<dbReference type="AlphaFoldDB" id="A0A1C1YV59"/>
<protein>
    <recommendedName>
        <fullName evidence="4">ABC transporter permease</fullName>
    </recommendedName>
</protein>
<keyword evidence="3" id="KW-1185">Reference proteome</keyword>
<dbReference type="EMBL" id="LQZT01000015">
    <property type="protein sequence ID" value="OCW57404.1"/>
    <property type="molecule type" value="Genomic_DNA"/>
</dbReference>
<dbReference type="OrthoDB" id="8404262at2"/>
<keyword evidence="1" id="KW-0472">Membrane</keyword>
<comment type="caution">
    <text evidence="2">The sequence shown here is derived from an EMBL/GenBank/DDBJ whole genome shotgun (WGS) entry which is preliminary data.</text>
</comment>
<reference evidence="2 3" key="1">
    <citation type="submission" date="2015-12" db="EMBL/GenBank/DDBJ databases">
        <authorList>
            <person name="Shamseldin A."/>
            <person name="Moawad H."/>
            <person name="Abd El-Rahim W.M."/>
            <person name="Sadowsky M.J."/>
        </authorList>
    </citation>
    <scope>NUCLEOTIDE SEQUENCE [LARGE SCALE GENOMIC DNA]</scope>
    <source>
        <strain evidence="2 3">JC234</strain>
    </source>
</reference>
<organism evidence="2 3">
    <name type="scientific">Hoeflea olei</name>
    <dbReference type="NCBI Taxonomy" id="1480615"/>
    <lineage>
        <taxon>Bacteria</taxon>
        <taxon>Pseudomonadati</taxon>
        <taxon>Pseudomonadota</taxon>
        <taxon>Alphaproteobacteria</taxon>
        <taxon>Hyphomicrobiales</taxon>
        <taxon>Rhizobiaceae</taxon>
        <taxon>Hoeflea</taxon>
    </lineage>
</organism>
<evidence type="ECO:0000313" key="3">
    <source>
        <dbReference type="Proteomes" id="UP000094795"/>
    </source>
</evidence>